<dbReference type="EMBL" id="CP029397">
    <property type="protein sequence ID" value="AWL29975.1"/>
    <property type="molecule type" value="Genomic_DNA"/>
</dbReference>
<reference evidence="1" key="1">
    <citation type="submission" date="2019-08" db="EMBL/GenBank/DDBJ databases">
        <title>The complete genome of Acinetobacter defluvii strain WCHAD010030.</title>
        <authorList>
            <person name="Hu Y."/>
            <person name="Qin J."/>
            <person name="Feng Y."/>
            <person name="Zong Z."/>
        </authorList>
    </citation>
    <scope>NUCLEOTIDE SEQUENCE</scope>
    <source>
        <strain evidence="1">WCHA30</strain>
    </source>
</reference>
<organism evidence="1 2">
    <name type="scientific">Acinetobacter defluvii</name>
    <dbReference type="NCBI Taxonomy" id="1871111"/>
    <lineage>
        <taxon>Bacteria</taxon>
        <taxon>Pseudomonadati</taxon>
        <taxon>Pseudomonadota</taxon>
        <taxon>Gammaproteobacteria</taxon>
        <taxon>Moraxellales</taxon>
        <taxon>Moraxellaceae</taxon>
        <taxon>Acinetobacter</taxon>
    </lineage>
</organism>
<keyword evidence="2" id="KW-1185">Reference proteome</keyword>
<name>A0A2S2FGQ8_9GAMM</name>
<gene>
    <name evidence="1" type="ORF">DJ533_16080</name>
</gene>
<keyword evidence="1" id="KW-0418">Kinase</keyword>
<proteinExistence type="predicted"/>
<dbReference type="AlphaFoldDB" id="A0A2S2FGQ8"/>
<dbReference type="GO" id="GO:0016301">
    <property type="term" value="F:kinase activity"/>
    <property type="evidence" value="ECO:0007669"/>
    <property type="project" value="UniProtKB-KW"/>
</dbReference>
<dbReference type="Proteomes" id="UP000245977">
    <property type="component" value="Chromosome"/>
</dbReference>
<dbReference type="KEGG" id="adv:DJ533_16080"/>
<evidence type="ECO:0000313" key="2">
    <source>
        <dbReference type="Proteomes" id="UP000245977"/>
    </source>
</evidence>
<dbReference type="InterPro" id="IPR027417">
    <property type="entry name" value="P-loop_NTPase"/>
</dbReference>
<dbReference type="Gene3D" id="3.40.50.300">
    <property type="entry name" value="P-loop containing nucleotide triphosphate hydrolases"/>
    <property type="match status" value="1"/>
</dbReference>
<keyword evidence="1" id="KW-0808">Transferase</keyword>
<protein>
    <submittedName>
        <fullName evidence="1">Adenylate kinase</fullName>
    </submittedName>
</protein>
<dbReference type="PANTHER" id="PTHR37816:SF1">
    <property type="entry name" value="TOXIN"/>
    <property type="match status" value="1"/>
</dbReference>
<dbReference type="STRING" id="1871111.GCA_001704615_02673"/>
<evidence type="ECO:0000313" key="1">
    <source>
        <dbReference type="EMBL" id="AWL29975.1"/>
    </source>
</evidence>
<dbReference type="RefSeq" id="WP_065993528.1">
    <property type="nucleotide sequence ID" value="NZ_CP029397.2"/>
</dbReference>
<dbReference type="SUPFAM" id="SSF52540">
    <property type="entry name" value="P-loop containing nucleoside triphosphate hydrolases"/>
    <property type="match status" value="1"/>
</dbReference>
<dbReference type="OrthoDB" id="5296079at2"/>
<accession>A0A2S2FGQ8</accession>
<dbReference type="InterPro" id="IPR052922">
    <property type="entry name" value="Cytidylate_Kinase-2"/>
</dbReference>
<dbReference type="PANTHER" id="PTHR37816">
    <property type="entry name" value="YALI0E33011P"/>
    <property type="match status" value="1"/>
</dbReference>
<sequence length="158" mass="18613">MQRINVVGTSASGKSTFARQLAQKLNLAYIELDDLLWLDNWQETPDAEFFQKIKDAMVQSSDGYVIDGNYTRTVPLTWQEIDTVIWLDLPFYLNLYQSIKRALSRAISKQPFWENSNNTESFKQMLSRDSIILWMIKTHKKNRKKYQARIKNSEYAHI</sequence>